<keyword evidence="3" id="KW-0809">Transit peptide</keyword>
<evidence type="ECO:0000256" key="3">
    <source>
        <dbReference type="ARBA" id="ARBA00022946"/>
    </source>
</evidence>
<evidence type="ECO:0000256" key="1">
    <source>
        <dbReference type="ARBA" id="ARBA00004173"/>
    </source>
</evidence>
<dbReference type="GO" id="GO:1990904">
    <property type="term" value="C:ribonucleoprotein complex"/>
    <property type="evidence" value="ECO:0007669"/>
    <property type="project" value="UniProtKB-KW"/>
</dbReference>
<dbReference type="InterPro" id="IPR040807">
    <property type="entry name" value="DUF5522"/>
</dbReference>
<organism evidence="9 10">
    <name type="scientific">Mesorhabditis belari</name>
    <dbReference type="NCBI Taxonomy" id="2138241"/>
    <lineage>
        <taxon>Eukaryota</taxon>
        <taxon>Metazoa</taxon>
        <taxon>Ecdysozoa</taxon>
        <taxon>Nematoda</taxon>
        <taxon>Chromadorea</taxon>
        <taxon>Rhabditida</taxon>
        <taxon>Rhabditina</taxon>
        <taxon>Rhabditomorpha</taxon>
        <taxon>Rhabditoidea</taxon>
        <taxon>Rhabditidae</taxon>
        <taxon>Mesorhabditinae</taxon>
        <taxon>Mesorhabditis</taxon>
    </lineage>
</organism>
<dbReference type="InterPro" id="IPR036853">
    <property type="entry name" value="Ribosomal_uL14_sf"/>
</dbReference>
<evidence type="ECO:0000256" key="8">
    <source>
        <dbReference type="ARBA" id="ARBA00042938"/>
    </source>
</evidence>
<dbReference type="SMART" id="SM01374">
    <property type="entry name" value="Ribosomal_L14"/>
    <property type="match status" value="1"/>
</dbReference>
<evidence type="ECO:0000256" key="4">
    <source>
        <dbReference type="ARBA" id="ARBA00022980"/>
    </source>
</evidence>
<evidence type="ECO:0000256" key="5">
    <source>
        <dbReference type="ARBA" id="ARBA00023128"/>
    </source>
</evidence>
<dbReference type="Proteomes" id="UP000887575">
    <property type="component" value="Unassembled WGS sequence"/>
</dbReference>
<comment type="subcellular location">
    <subcellularLocation>
        <location evidence="1">Mitochondrion</location>
    </subcellularLocation>
</comment>
<proteinExistence type="inferred from homology"/>
<dbReference type="AlphaFoldDB" id="A0AAF3EYV4"/>
<evidence type="ECO:0000313" key="10">
    <source>
        <dbReference type="WBParaSite" id="MBELARI_LOCUS18687"/>
    </source>
</evidence>
<evidence type="ECO:0000256" key="6">
    <source>
        <dbReference type="ARBA" id="ARBA00023274"/>
    </source>
</evidence>
<dbReference type="Gene3D" id="2.40.150.20">
    <property type="entry name" value="Ribosomal protein L14"/>
    <property type="match status" value="1"/>
</dbReference>
<evidence type="ECO:0000313" key="9">
    <source>
        <dbReference type="Proteomes" id="UP000887575"/>
    </source>
</evidence>
<comment type="similarity">
    <text evidence="2">Belongs to the universal ribosomal protein uL14 family.</text>
</comment>
<keyword evidence="6" id="KW-0687">Ribonucleoprotein</keyword>
<keyword evidence="5" id="KW-0496">Mitochondrion</keyword>
<dbReference type="SUPFAM" id="SSF50193">
    <property type="entry name" value="Ribosomal protein L14"/>
    <property type="match status" value="1"/>
</dbReference>
<dbReference type="GO" id="GO:0006412">
    <property type="term" value="P:translation"/>
    <property type="evidence" value="ECO:0007669"/>
    <property type="project" value="InterPro"/>
</dbReference>
<dbReference type="Pfam" id="PF00238">
    <property type="entry name" value="Ribosomal_L14"/>
    <property type="match status" value="1"/>
</dbReference>
<dbReference type="PANTHER" id="PTHR21037:SF3">
    <property type="entry name" value="LARGE RIBOSOMAL SUBUNIT PROTEIN UL14M"/>
    <property type="match status" value="1"/>
</dbReference>
<accession>A0AAF3EYV4</accession>
<dbReference type="GO" id="GO:0005840">
    <property type="term" value="C:ribosome"/>
    <property type="evidence" value="ECO:0007669"/>
    <property type="project" value="UniProtKB-KW"/>
</dbReference>
<evidence type="ECO:0000256" key="7">
    <source>
        <dbReference type="ARBA" id="ARBA00040118"/>
    </source>
</evidence>
<dbReference type="CDD" id="cd00337">
    <property type="entry name" value="Ribosomal_uL14"/>
    <property type="match status" value="1"/>
</dbReference>
<sequence>MLSNCSRFLQCIPSPSVISTASAAGRWWPQPERRSFSTDKPVALENRNVIIVETPRGEIQLDKTKAAPLFYTPRGNGKKDSFALVPWKNGEQMANYPLFEESIQRSKIPWNIYDGLTSEERGVYLAHLRAVEERRLTYTCPVTKATVMTISQLIFNGKCCGNACRHCPYEHENVPTDRKGEKIWNGVYFVYEMSKHRSRPPTVGIHRRTRLVVVDNSTLGKEAHASGKLAYCIDTYKQGKRQKHMPKAVLGDKVLVAIRGQMRKAFVVGAHVHKDHLQHGVPSTDTNNIVLLDEEGNPLGNRVVKPIPARLLDKRDHAQFAKVLALANKFI</sequence>
<dbReference type="WBParaSite" id="MBELARI_LOCUS18687">
    <property type="protein sequence ID" value="MBELARI_LOCUS18687"/>
    <property type="gene ID" value="MBELARI_LOCUS18687"/>
</dbReference>
<protein>
    <recommendedName>
        <fullName evidence="7">Large ribosomal subunit protein uL14m</fullName>
    </recommendedName>
    <alternativeName>
        <fullName evidence="8">39S ribosomal protein L14, mitochondrial</fullName>
    </alternativeName>
</protein>
<dbReference type="Pfam" id="PF17653">
    <property type="entry name" value="DUF5522"/>
    <property type="match status" value="1"/>
</dbReference>
<dbReference type="PANTHER" id="PTHR21037">
    <property type="entry name" value="39S RIBOSOMAL PROTEIN L14, MITOCHONDRIAL"/>
    <property type="match status" value="1"/>
</dbReference>
<dbReference type="HAMAP" id="MF_01367">
    <property type="entry name" value="Ribosomal_uL14"/>
    <property type="match status" value="1"/>
</dbReference>
<keyword evidence="4" id="KW-0689">Ribosomal protein</keyword>
<dbReference type="GO" id="GO:0003735">
    <property type="term" value="F:structural constituent of ribosome"/>
    <property type="evidence" value="ECO:0007669"/>
    <property type="project" value="InterPro"/>
</dbReference>
<dbReference type="InterPro" id="IPR000218">
    <property type="entry name" value="Ribosomal_uL14"/>
</dbReference>
<dbReference type="GO" id="GO:0005739">
    <property type="term" value="C:mitochondrion"/>
    <property type="evidence" value="ECO:0007669"/>
    <property type="project" value="UniProtKB-SubCell"/>
</dbReference>
<name>A0AAF3EYV4_9BILA</name>
<reference evidence="10" key="1">
    <citation type="submission" date="2024-02" db="UniProtKB">
        <authorList>
            <consortium name="WormBaseParasite"/>
        </authorList>
    </citation>
    <scope>IDENTIFICATION</scope>
</reference>
<keyword evidence="9" id="KW-1185">Reference proteome</keyword>
<evidence type="ECO:0000256" key="2">
    <source>
        <dbReference type="ARBA" id="ARBA00010745"/>
    </source>
</evidence>